<reference evidence="10 11" key="2">
    <citation type="journal article" date="2006" name="J. Microbiol. Methods">
        <title>Genomic flank-sequencing of plasposon insertion sites for rapid identification of functional genes.</title>
        <authorList>
            <person name="Leveau J.H."/>
            <person name="Gerards S."/>
            <person name="Fritsche K."/>
            <person name="Zondag G."/>
            <person name="van Veen J.A."/>
        </authorList>
    </citation>
    <scope>NUCLEOTIDE SEQUENCE [LARGE SCALE GENOMIC DNA]</scope>
    <source>
        <strain evidence="10 11">Ter331</strain>
    </source>
</reference>
<dbReference type="GO" id="GO:0009427">
    <property type="term" value="C:bacterial-type flagellum basal body, distal rod, L ring"/>
    <property type="evidence" value="ECO:0007669"/>
    <property type="project" value="InterPro"/>
</dbReference>
<comment type="function">
    <text evidence="1 9">Assembles around the rod to form the L-ring and probably protects the motor/basal body from shearing forces during rotation.</text>
</comment>
<gene>
    <name evidence="9 10" type="primary">flgH</name>
    <name evidence="10" type="ordered locus">CFU_0946</name>
</gene>
<organism evidence="10 11">
    <name type="scientific">Collimonas fungivorans (strain Ter331)</name>
    <dbReference type="NCBI Taxonomy" id="1005048"/>
    <lineage>
        <taxon>Bacteria</taxon>
        <taxon>Pseudomonadati</taxon>
        <taxon>Pseudomonadota</taxon>
        <taxon>Betaproteobacteria</taxon>
        <taxon>Burkholderiales</taxon>
        <taxon>Oxalobacteraceae</taxon>
        <taxon>Collimonas</taxon>
    </lineage>
</organism>
<keyword evidence="7 9" id="KW-0975">Bacterial flagellum</keyword>
<protein>
    <recommendedName>
        <fullName evidence="9">Flagellar L-ring protein</fullName>
    </recommendedName>
    <alternativeName>
        <fullName evidence="9">Basal body L-ring protein</fullName>
    </alternativeName>
</protein>
<dbReference type="GO" id="GO:0009279">
    <property type="term" value="C:cell outer membrane"/>
    <property type="evidence" value="ECO:0007669"/>
    <property type="project" value="UniProtKB-SubCell"/>
</dbReference>
<evidence type="ECO:0000256" key="5">
    <source>
        <dbReference type="ARBA" id="ARBA00022729"/>
    </source>
</evidence>
<evidence type="ECO:0000256" key="8">
    <source>
        <dbReference type="ARBA" id="ARBA00023237"/>
    </source>
</evidence>
<dbReference type="Proteomes" id="UP000008392">
    <property type="component" value="Chromosome"/>
</dbReference>
<dbReference type="GO" id="GO:0071973">
    <property type="term" value="P:bacterial-type flagellum-dependent cell motility"/>
    <property type="evidence" value="ECO:0007669"/>
    <property type="project" value="InterPro"/>
</dbReference>
<dbReference type="PRINTS" id="PR01008">
    <property type="entry name" value="FLGLRINGFLGH"/>
</dbReference>
<dbReference type="PROSITE" id="PS51257">
    <property type="entry name" value="PROKAR_LIPOPROTEIN"/>
    <property type="match status" value="1"/>
</dbReference>
<dbReference type="PANTHER" id="PTHR34933:SF3">
    <property type="entry name" value="FLAGELLAR L-RING PROTEIN"/>
    <property type="match status" value="1"/>
</dbReference>
<keyword evidence="9" id="KW-0449">Lipoprotein</keyword>
<keyword evidence="10" id="KW-0969">Cilium</keyword>
<reference evidence="10 11" key="1">
    <citation type="journal article" date="2004" name="Environ. Microbiol.">
        <title>Phylogeny-function analysis of (meta)genomic libraries: screening for expression of ribosomal RNA genes by large-insert library fluorescent in situ hybridization (LIL-FISH).</title>
        <authorList>
            <person name="Leveau J.H."/>
            <person name="Gerards S."/>
            <person name="de Boer W."/>
            <person name="van Veen J.A."/>
        </authorList>
    </citation>
    <scope>NUCLEOTIDE SEQUENCE [LARGE SCALE GENOMIC DNA]</scope>
    <source>
        <strain evidence="10 11">Ter331</strain>
    </source>
</reference>
<dbReference type="HOGENOM" id="CLU_069313_0_0_4"/>
<evidence type="ECO:0000256" key="9">
    <source>
        <dbReference type="HAMAP-Rule" id="MF_00415"/>
    </source>
</evidence>
<comment type="similarity">
    <text evidence="3 9">Belongs to the FlgH family.</text>
</comment>
<keyword evidence="6 9" id="KW-0472">Membrane</keyword>
<dbReference type="eggNOG" id="COG2063">
    <property type="taxonomic scope" value="Bacteria"/>
</dbReference>
<dbReference type="EMBL" id="CP002745">
    <property type="protein sequence ID" value="AEK60778.1"/>
    <property type="molecule type" value="Genomic_DNA"/>
</dbReference>
<dbReference type="Pfam" id="PF02107">
    <property type="entry name" value="FlgH"/>
    <property type="match status" value="1"/>
</dbReference>
<keyword evidence="8 9" id="KW-0998">Cell outer membrane</keyword>
<reference evidence="10 11" key="5">
    <citation type="journal article" date="2011" name="ISME J.">
        <title>Dual transcriptional profiling of a bacterial/fungal confrontation: Collimonas fungivorans versus Aspergillus niger.</title>
        <authorList>
            <person name="Mela F."/>
            <person name="Fritsche K."/>
            <person name="de Boer W."/>
            <person name="van Veen J.A."/>
            <person name="de Graaff L.H."/>
            <person name="van den Berg M."/>
            <person name="Leveau J.H."/>
        </authorList>
    </citation>
    <scope>NUCLEOTIDE SEQUENCE [LARGE SCALE GENOMIC DNA]</scope>
    <source>
        <strain evidence="10 11">Ter331</strain>
    </source>
</reference>
<sequence>MMTAVIKYCARGLVLAPVLIPMLLGGCAQLPREPLVQQPMTARAEVRPAVAVNGAIYQSGYSSQALFEDRRPRNVGDILTIIVSENVNASKNSAANASRNGSTSSGLTAIPKIFGGLFGNLDTDAKATNALTAKGGANAANTFNGVITVTVTEVLGNGNLMVSGEKQMMINQGTEFIRFSGVVNPRTVSGNNSVASTQVADARIEYSAKGYIDEAQTMGWLQRFFLNVLPF</sequence>
<keyword evidence="10" id="KW-0966">Cell projection</keyword>
<evidence type="ECO:0000313" key="10">
    <source>
        <dbReference type="EMBL" id="AEK60778.1"/>
    </source>
</evidence>
<comment type="subunit">
    <text evidence="4 9">The basal body constitutes a major portion of the flagellar organelle and consists of four rings (L,P,S, and M) mounted on a central rod.</text>
</comment>
<keyword evidence="5 9" id="KW-0732">Signal</keyword>
<evidence type="ECO:0000256" key="3">
    <source>
        <dbReference type="ARBA" id="ARBA00006929"/>
    </source>
</evidence>
<reference evidence="10 11" key="3">
    <citation type="journal article" date="2008" name="FEMS Microbiol. Ecol.">
        <title>Identification and characterization of genes underlying chitinolysis in Collimonas fungivorans Ter331.</title>
        <authorList>
            <person name="Fritsche K."/>
            <person name="de Boer W."/>
            <person name="Gerards S."/>
            <person name="van den Berg M."/>
            <person name="van Veen J.A."/>
            <person name="Leveau J.H."/>
        </authorList>
    </citation>
    <scope>NUCLEOTIDE SEQUENCE [LARGE SCALE GENOMIC DNA]</scope>
    <source>
        <strain evidence="10 11">Ter331</strain>
    </source>
</reference>
<evidence type="ECO:0000256" key="1">
    <source>
        <dbReference type="ARBA" id="ARBA00002591"/>
    </source>
</evidence>
<dbReference type="GO" id="GO:0003774">
    <property type="term" value="F:cytoskeletal motor activity"/>
    <property type="evidence" value="ECO:0007669"/>
    <property type="project" value="InterPro"/>
</dbReference>
<reference evidence="11" key="6">
    <citation type="submission" date="2011-05" db="EMBL/GenBank/DDBJ databases">
        <title>Complete sequence of Collimonas fungivorans Ter331.</title>
        <authorList>
            <person name="Leveau J.H."/>
        </authorList>
    </citation>
    <scope>NUCLEOTIDE SEQUENCE [LARGE SCALE GENOMIC DNA]</scope>
    <source>
        <strain evidence="11">Ter331</strain>
    </source>
</reference>
<evidence type="ECO:0000256" key="2">
    <source>
        <dbReference type="ARBA" id="ARBA00004370"/>
    </source>
</evidence>
<dbReference type="PANTHER" id="PTHR34933">
    <property type="entry name" value="FLAGELLAR L-RING PROTEIN"/>
    <property type="match status" value="1"/>
</dbReference>
<keyword evidence="10" id="KW-0282">Flagellum</keyword>
<name>G0AIJ5_COLFT</name>
<dbReference type="KEGG" id="cfu:CFU_0946"/>
<keyword evidence="11" id="KW-1185">Reference proteome</keyword>
<dbReference type="STRING" id="1005048.CFU_0946"/>
<accession>G0AIJ5</accession>
<proteinExistence type="inferred from homology"/>
<evidence type="ECO:0000256" key="4">
    <source>
        <dbReference type="ARBA" id="ARBA00011439"/>
    </source>
</evidence>
<dbReference type="HAMAP" id="MF_00415">
    <property type="entry name" value="FlgH"/>
    <property type="match status" value="1"/>
</dbReference>
<reference evidence="10 11" key="4">
    <citation type="journal article" date="2010" name="Environ. Microbiol.">
        <title>The bacterial genus Collimonas: mycophagy, weathering and other adaptive solutions to life in oligotrophic soil environments.</title>
        <authorList>
            <person name="Leveau J.H."/>
            <person name="Uroz S."/>
            <person name="de Boer W."/>
        </authorList>
    </citation>
    <scope>NUCLEOTIDE SEQUENCE [LARGE SCALE GENOMIC DNA]</scope>
    <source>
        <strain evidence="10 11">Ter331</strain>
    </source>
</reference>
<evidence type="ECO:0000256" key="6">
    <source>
        <dbReference type="ARBA" id="ARBA00023136"/>
    </source>
</evidence>
<evidence type="ECO:0000313" key="11">
    <source>
        <dbReference type="Proteomes" id="UP000008392"/>
    </source>
</evidence>
<comment type="subcellular location">
    <subcellularLocation>
        <location evidence="9">Cell outer membrane</location>
        <topology evidence="9">Lipid-anchor</topology>
    </subcellularLocation>
    <subcellularLocation>
        <location evidence="9">Bacterial flagellum basal body</location>
    </subcellularLocation>
    <subcellularLocation>
        <location evidence="2">Membrane</location>
    </subcellularLocation>
</comment>
<dbReference type="AlphaFoldDB" id="G0AIJ5"/>
<evidence type="ECO:0000256" key="7">
    <source>
        <dbReference type="ARBA" id="ARBA00023143"/>
    </source>
</evidence>
<dbReference type="InterPro" id="IPR000527">
    <property type="entry name" value="Flag_Lring"/>
</dbReference>